<reference evidence="6 7" key="1">
    <citation type="journal article" date="2018" name="Front. Microbiol.">
        <title>Prospects for Fungal Bioremediation of Acidic Radioactive Waste Sites: Characterization and Genome Sequence of Rhodotorula taiwanensis MD1149.</title>
        <authorList>
            <person name="Tkavc R."/>
            <person name="Matrosova V.Y."/>
            <person name="Grichenko O.E."/>
            <person name="Gostincar C."/>
            <person name="Volpe R.P."/>
            <person name="Klimenkova P."/>
            <person name="Gaidamakova E.K."/>
            <person name="Zhou C.E."/>
            <person name="Stewart B.J."/>
            <person name="Lyman M.G."/>
            <person name="Malfatti S.A."/>
            <person name="Rubinfeld B."/>
            <person name="Courtot M."/>
            <person name="Singh J."/>
            <person name="Dalgard C.L."/>
            <person name="Hamilton T."/>
            <person name="Frey K.G."/>
            <person name="Gunde-Cimerman N."/>
            <person name="Dugan L."/>
            <person name="Daly M.J."/>
        </authorList>
    </citation>
    <scope>NUCLEOTIDE SEQUENCE [LARGE SCALE GENOMIC DNA]</scope>
    <source>
        <strain evidence="6 7">MD1149</strain>
    </source>
</reference>
<name>A0A2S5B4J2_9BASI</name>
<feature type="region of interest" description="Disordered" evidence="4">
    <location>
        <begin position="1"/>
        <end position="47"/>
    </location>
</feature>
<keyword evidence="2" id="KW-0863">Zinc-finger</keyword>
<dbReference type="SUPFAM" id="SSF57903">
    <property type="entry name" value="FYVE/PHD zinc finger"/>
    <property type="match status" value="1"/>
</dbReference>
<feature type="compositionally biased region" description="Low complexity" evidence="4">
    <location>
        <begin position="306"/>
        <end position="359"/>
    </location>
</feature>
<feature type="region of interest" description="Disordered" evidence="4">
    <location>
        <begin position="416"/>
        <end position="597"/>
    </location>
</feature>
<dbReference type="Gene3D" id="3.30.40.10">
    <property type="entry name" value="Zinc/RING finger domain, C3HC4 (zinc finger)"/>
    <property type="match status" value="1"/>
</dbReference>
<evidence type="ECO:0000256" key="1">
    <source>
        <dbReference type="ARBA" id="ARBA00022723"/>
    </source>
</evidence>
<gene>
    <name evidence="6" type="ORF">BMF94_5324</name>
</gene>
<dbReference type="GO" id="GO:0008270">
    <property type="term" value="F:zinc ion binding"/>
    <property type="evidence" value="ECO:0007669"/>
    <property type="project" value="UniProtKB-KW"/>
</dbReference>
<dbReference type="SMART" id="SM00064">
    <property type="entry name" value="FYVE"/>
    <property type="match status" value="1"/>
</dbReference>
<feature type="compositionally biased region" description="Polar residues" evidence="4">
    <location>
        <begin position="532"/>
        <end position="547"/>
    </location>
</feature>
<dbReference type="Proteomes" id="UP000237144">
    <property type="component" value="Unassembled WGS sequence"/>
</dbReference>
<dbReference type="PANTHER" id="PTHR23164:SF30">
    <property type="entry name" value="EARLY ENDOSOME ANTIGEN 1"/>
    <property type="match status" value="1"/>
</dbReference>
<feature type="compositionally biased region" description="Low complexity" evidence="4">
    <location>
        <begin position="378"/>
        <end position="392"/>
    </location>
</feature>
<feature type="compositionally biased region" description="Low complexity" evidence="4">
    <location>
        <begin position="208"/>
        <end position="228"/>
    </location>
</feature>
<feature type="compositionally biased region" description="Low complexity" evidence="4">
    <location>
        <begin position="551"/>
        <end position="560"/>
    </location>
</feature>
<dbReference type="AlphaFoldDB" id="A0A2S5B4J2"/>
<keyword evidence="7" id="KW-1185">Reference proteome</keyword>
<evidence type="ECO:0000259" key="5">
    <source>
        <dbReference type="SMART" id="SM00064"/>
    </source>
</evidence>
<dbReference type="PANTHER" id="PTHR23164">
    <property type="entry name" value="EARLY ENDOSOME ANTIGEN 1"/>
    <property type="match status" value="1"/>
</dbReference>
<dbReference type="OrthoDB" id="660555at2759"/>
<organism evidence="6 7">
    <name type="scientific">Rhodotorula taiwanensis</name>
    <dbReference type="NCBI Taxonomy" id="741276"/>
    <lineage>
        <taxon>Eukaryota</taxon>
        <taxon>Fungi</taxon>
        <taxon>Dikarya</taxon>
        <taxon>Basidiomycota</taxon>
        <taxon>Pucciniomycotina</taxon>
        <taxon>Microbotryomycetes</taxon>
        <taxon>Sporidiobolales</taxon>
        <taxon>Sporidiobolaceae</taxon>
        <taxon>Rhodotorula</taxon>
    </lineage>
</organism>
<dbReference type="EMBL" id="PJQD01000075">
    <property type="protein sequence ID" value="POY71631.1"/>
    <property type="molecule type" value="Genomic_DNA"/>
</dbReference>
<evidence type="ECO:0000256" key="3">
    <source>
        <dbReference type="ARBA" id="ARBA00022833"/>
    </source>
</evidence>
<proteinExistence type="predicted"/>
<keyword evidence="3" id="KW-0862">Zinc</keyword>
<evidence type="ECO:0000256" key="2">
    <source>
        <dbReference type="ARBA" id="ARBA00022771"/>
    </source>
</evidence>
<evidence type="ECO:0000313" key="6">
    <source>
        <dbReference type="EMBL" id="POY71631.1"/>
    </source>
</evidence>
<dbReference type="STRING" id="741276.A0A2S5B4J2"/>
<evidence type="ECO:0000313" key="7">
    <source>
        <dbReference type="Proteomes" id="UP000237144"/>
    </source>
</evidence>
<dbReference type="Pfam" id="PF01363">
    <property type="entry name" value="FYVE"/>
    <property type="match status" value="1"/>
</dbReference>
<dbReference type="InterPro" id="IPR013083">
    <property type="entry name" value="Znf_RING/FYVE/PHD"/>
</dbReference>
<evidence type="ECO:0000256" key="4">
    <source>
        <dbReference type="SAM" id="MobiDB-lite"/>
    </source>
</evidence>
<feature type="compositionally biased region" description="Polar residues" evidence="4">
    <location>
        <begin position="360"/>
        <end position="370"/>
    </location>
</feature>
<dbReference type="InterPro" id="IPR000306">
    <property type="entry name" value="Znf_FYVE"/>
</dbReference>
<feature type="compositionally biased region" description="Low complexity" evidence="4">
    <location>
        <begin position="416"/>
        <end position="426"/>
    </location>
</feature>
<sequence length="597" mass="62767">MPPPPMQRRQRQASAPPASNAHTTSVTLHFKERNNPKQPLYRPAALRRNGSVSRDLFAHPSPPLSPSIAVTESRSSSWLTSLAGPFSPTLANANDASKELGSGGAGTAVVRGYMIPRSQWKPDDTADQCADPDCSQRFDLMHRRHHCRTCGDIYCSTHSSRSTFLWPSAEDDAVPAFTPRGTPRSTPRSSAVDLPSLVSSALSNSINASSISTTSTGSSASADTSTPTSSPPRNQPAIMPVSARVCDRCYFSAPSGSAGGTPLLLPPNHTSVSPPTYGDAPFASAASAFALSSRPLQFNLRHPRSRTSSASRPSSPNNSPPGHTSLSRQASLSRSRQRSRQGSAVSASSSTSASIPSDSNVTASTPSTSVEGAALDPSASSCGSMSSTTGTSPETLQMAPSGSVARARLAAIGNVAGNGNGAARRGGSLGRNGSKRTLCSTAVTTPKVVREGEVLSSYETETERTKATNGGGGVGAKLAATQRRRPQSQPARVNSAAANDAVWTQRRYPLPAEGSDDGNSTDGDRPPYTASARPNRTTARPRQNDASQYFAESDSSSLSEASDDDDERHERVVRERRMHQQEFGSVQGGPWQSWATF</sequence>
<feature type="compositionally biased region" description="Polar residues" evidence="4">
    <location>
        <begin position="435"/>
        <end position="444"/>
    </location>
</feature>
<accession>A0A2S5B4J2</accession>
<feature type="region of interest" description="Disordered" evidence="4">
    <location>
        <begin position="301"/>
        <end position="401"/>
    </location>
</feature>
<comment type="caution">
    <text evidence="6">The sequence shown here is derived from an EMBL/GenBank/DDBJ whole genome shotgun (WGS) entry which is preliminary data.</text>
</comment>
<feature type="domain" description="FYVE zinc finger" evidence="5">
    <location>
        <begin position="115"/>
        <end position="255"/>
    </location>
</feature>
<feature type="compositionally biased region" description="Basic and acidic residues" evidence="4">
    <location>
        <begin position="568"/>
        <end position="580"/>
    </location>
</feature>
<feature type="region of interest" description="Disordered" evidence="4">
    <location>
        <begin position="173"/>
        <end position="193"/>
    </location>
</feature>
<keyword evidence="1" id="KW-0479">Metal-binding</keyword>
<protein>
    <recommendedName>
        <fullName evidence="5">FYVE zinc finger domain-containing protein</fullName>
    </recommendedName>
</protein>
<feature type="region of interest" description="Disordered" evidence="4">
    <location>
        <begin position="208"/>
        <end position="237"/>
    </location>
</feature>
<dbReference type="InterPro" id="IPR011011">
    <property type="entry name" value="Znf_FYVE_PHD"/>
</dbReference>